<protein>
    <submittedName>
        <fullName evidence="1">Uncharacterized protein</fullName>
    </submittedName>
</protein>
<name>A0A0E3BBC6_9BURK</name>
<evidence type="ECO:0000313" key="1">
    <source>
        <dbReference type="EMBL" id="KGG87678.1"/>
    </source>
</evidence>
<reference evidence="1 2" key="1">
    <citation type="submission" date="2013-09" db="EMBL/GenBank/DDBJ databases">
        <title>High correlation between genotypes and phenotypes of environmental bacteria Comamonas testosteroni strains.</title>
        <authorList>
            <person name="Liu L."/>
            <person name="Zhu W."/>
            <person name="Xia X."/>
            <person name="Xu B."/>
            <person name="Luo M."/>
            <person name="Wang G."/>
        </authorList>
    </citation>
    <scope>NUCLEOTIDE SEQUENCE [LARGE SCALE GENOMIC DNA]</scope>
    <source>
        <strain evidence="1 2">JL14</strain>
    </source>
</reference>
<dbReference type="AlphaFoldDB" id="A0A0E3BBC6"/>
<dbReference type="RefSeq" id="WP_034381839.1">
    <property type="nucleotide sequence ID" value="NZ_AWTN01000106.1"/>
</dbReference>
<comment type="caution">
    <text evidence="1">The sequence shown here is derived from an EMBL/GenBank/DDBJ whole genome shotgun (WGS) entry which is preliminary data.</text>
</comment>
<evidence type="ECO:0000313" key="2">
    <source>
        <dbReference type="Proteomes" id="UP000029567"/>
    </source>
</evidence>
<organism evidence="1 2">
    <name type="scientific">Comamonas thiooxydans</name>
    <dbReference type="NCBI Taxonomy" id="363952"/>
    <lineage>
        <taxon>Bacteria</taxon>
        <taxon>Pseudomonadati</taxon>
        <taxon>Pseudomonadota</taxon>
        <taxon>Betaproteobacteria</taxon>
        <taxon>Burkholderiales</taxon>
        <taxon>Comamonadaceae</taxon>
        <taxon>Comamonas</taxon>
    </lineage>
</organism>
<dbReference type="Proteomes" id="UP000029567">
    <property type="component" value="Unassembled WGS sequence"/>
</dbReference>
<sequence>MAHPSAAQVQDDFSRGYFCAVATLLRMEGGANTDVRDLFRCGGNPELADEEDKQLFREHGLMA</sequence>
<gene>
    <name evidence="1" type="ORF">P245_19700</name>
</gene>
<proteinExistence type="predicted"/>
<dbReference type="EMBL" id="AWTN01000106">
    <property type="protein sequence ID" value="KGG87678.1"/>
    <property type="molecule type" value="Genomic_DNA"/>
</dbReference>
<accession>A0A0E3BBC6</accession>